<reference evidence="2" key="2">
    <citation type="submission" date="2022-08" db="UniProtKB">
        <authorList>
            <consortium name="EnsemblMetazoa"/>
        </authorList>
    </citation>
    <scope>IDENTIFICATION</scope>
    <source>
        <strain evidence="2">STECLA/ALBI9_A</strain>
    </source>
</reference>
<keyword evidence="3" id="KW-1185">Reference proteome</keyword>
<organism evidence="2 3">
    <name type="scientific">Anopheles albimanus</name>
    <name type="common">New world malaria mosquito</name>
    <dbReference type="NCBI Taxonomy" id="7167"/>
    <lineage>
        <taxon>Eukaryota</taxon>
        <taxon>Metazoa</taxon>
        <taxon>Ecdysozoa</taxon>
        <taxon>Arthropoda</taxon>
        <taxon>Hexapoda</taxon>
        <taxon>Insecta</taxon>
        <taxon>Pterygota</taxon>
        <taxon>Neoptera</taxon>
        <taxon>Endopterygota</taxon>
        <taxon>Diptera</taxon>
        <taxon>Nematocera</taxon>
        <taxon>Culicoidea</taxon>
        <taxon>Culicidae</taxon>
        <taxon>Anophelinae</taxon>
        <taxon>Anopheles</taxon>
    </lineage>
</organism>
<evidence type="ECO:0000313" key="2">
    <source>
        <dbReference type="EnsemblMetazoa" id="AALB005935-PA"/>
    </source>
</evidence>
<protein>
    <recommendedName>
        <fullName evidence="1">Acyltransferase 3 domain-containing protein</fullName>
    </recommendedName>
</protein>
<name>A0A182FHE1_ANOAL</name>
<evidence type="ECO:0000313" key="3">
    <source>
        <dbReference type="Proteomes" id="UP000069272"/>
    </source>
</evidence>
<dbReference type="PANTHER" id="PTHR11161:SF22">
    <property type="entry name" value="ACYLTRANSFERASE 3 DOMAIN-CONTAINING PROTEIN-RELATED"/>
    <property type="match status" value="1"/>
</dbReference>
<sequence>MMCLRYGSQFPVVLLLLLLLCTINRVHQVASSDAGVLQSLYALEDWDECRTRADQPVLYCMARVVLPEESIRHVAGPFIPVDDRKHFRRTLLEWGVCLSANDTKLNSAASGRRTELPSSWNRSDRYRLERHFYPDEYQADPRTELAVQERIVAGLRTKLPGIMEPYTEVEYCIQPVPREQYQSAVVVTLSAFVAIFACYLCFKSRRSSDSRSSSTTSTGGTQAMKGKANAKHQFLLFDIFKCYGLVGLVLAHCCLFGPFMMPLEETSDLERVLTEPNVKLSQLTFPFLMLVYFTMSSMLLTVKLVADRRASEQRGAPSRPTLAAIIVNRLIRLVPLNLLTLAFCTLAYEQFVAGPLAPRQLIAEQTGCRSHWWLNALFLSNYNTHKPCLPHSWYVSADFQLFIVIATLLVASFRWPHRTPLIITGAIVCSFLGPFLTVLWNDFDPIGPQSLHEMRFFLLDSPFMARLYTPFYNNLCWSVGGMVAGLLYDRYRELSGRSGHSSTVCRTLNQFMAFTFFMLLVFIRLTIEASESSESRVWLAACYTLYKLTAAAFFSALFLRVSLTENDFQGSAVVKFGAKLYYCVYLIHFPIFRIMFSNETSVLHGSTELLIWMGLKVFFVSYLLAIVLHLAVEKPTMDLLRRIIFRANEEVPLKDDYEMMPPLYLYENVTDCFERHSASLYCVVKTVIKPNPRSALWNTIKSYSKRPSFHEHSLLDRGLCVDACAALVEGLEPALQSFLDTERVTLEHYLLMKLLYDDELPAQQKKYGRLLNICANYHLWMRYNLTGYSELERCITIETRQSTAITGYHVLFALLVFTLTALVICATAMDWRGTRTTANNNNEAAVAAPAAGALWMEFSLRRTWAQLVAPPANQLQRDFAFVEVFRLLSVFSILAIHVMCLFTAAPTANMRLLEELYAHPVVQSLGSVFPFQVHTFFTISGMMLAVYFMQYAVGRRIGWSYLGKAILARYIRVFPLMFLVWLYYVSWFDRLSQGPGDYRFFETERDNCRANGWLNFLFLNNYFEFNNMCMQNSWHLAADFQFFLVGLPFLLLIHRHPRLTKPLLVIAAGFSLAVPTANLYYHKIPGILLTIFKQPRFVFYAHREFEYDYMLFHTNTCSYFAGLFAGLAYHRLKTDASLQLEAIKGIRVLRWAPLPLVVGQASMAFIFFRLDYSQPILWNAIFGAVHRCSWGVMCAVALLHGATVWRARYARIHTHPLVLLLSRLSYGVFMVQFSVLKIHARNATGTGLDYNWRIFLEVVASAWIWCYVSAFVLAVLVEFPIAAICKRLLRSPNGDKPSGERMASTDLKANKGN</sequence>
<feature type="domain" description="Acyltransferase 3" evidence="1">
    <location>
        <begin position="237"/>
        <end position="629"/>
    </location>
</feature>
<dbReference type="InterPro" id="IPR002656">
    <property type="entry name" value="Acyl_transf_3_dom"/>
</dbReference>
<dbReference type="VEuPathDB" id="VectorBase:AALB005935"/>
<dbReference type="EnsemblMetazoa" id="AALB005935-RA">
    <property type="protein sequence ID" value="AALB005935-PA"/>
    <property type="gene ID" value="AALB005935"/>
</dbReference>
<dbReference type="GO" id="GO:0016747">
    <property type="term" value="F:acyltransferase activity, transferring groups other than amino-acyl groups"/>
    <property type="evidence" value="ECO:0007669"/>
    <property type="project" value="InterPro"/>
</dbReference>
<feature type="domain" description="Acyltransferase 3" evidence="1">
    <location>
        <begin position="880"/>
        <end position="1281"/>
    </location>
</feature>
<accession>A0A182FHE1</accession>
<dbReference type="VEuPathDB" id="VectorBase:AALB20_031098"/>
<dbReference type="Proteomes" id="UP000069272">
    <property type="component" value="Chromosome 3L"/>
</dbReference>
<proteinExistence type="predicted"/>
<reference evidence="2 3" key="1">
    <citation type="journal article" date="2017" name="G3 (Bethesda)">
        <title>The Physical Genome Mapping of Anopheles albimanus Corrected Scaffold Misassemblies and Identified Interarm Rearrangements in Genus Anopheles.</title>
        <authorList>
            <person name="Artemov G.N."/>
            <person name="Peery A.N."/>
            <person name="Jiang X."/>
            <person name="Tu Z."/>
            <person name="Stegniy V.N."/>
            <person name="Sharakhova M.V."/>
            <person name="Sharakhov I.V."/>
        </authorList>
    </citation>
    <scope>NUCLEOTIDE SEQUENCE [LARGE SCALE GENOMIC DNA]</scope>
    <source>
        <strain evidence="2 3">ALBI9_A</strain>
    </source>
</reference>
<dbReference type="VEuPathDB" id="VectorBase:AALB20_033288"/>
<dbReference type="InterPro" id="IPR052728">
    <property type="entry name" value="O2_lipid_transport_reg"/>
</dbReference>
<evidence type="ECO:0000259" key="1">
    <source>
        <dbReference type="Pfam" id="PF01757"/>
    </source>
</evidence>
<dbReference type="PANTHER" id="PTHR11161">
    <property type="entry name" value="O-ACYLTRANSFERASE"/>
    <property type="match status" value="1"/>
</dbReference>
<dbReference type="Pfam" id="PF01757">
    <property type="entry name" value="Acyl_transf_3"/>
    <property type="match status" value="2"/>
</dbReference>